<organism evidence="2 3">
    <name type="scientific">Lentinula guzmanii</name>
    <dbReference type="NCBI Taxonomy" id="2804957"/>
    <lineage>
        <taxon>Eukaryota</taxon>
        <taxon>Fungi</taxon>
        <taxon>Dikarya</taxon>
        <taxon>Basidiomycota</taxon>
        <taxon>Agaricomycotina</taxon>
        <taxon>Agaricomycetes</taxon>
        <taxon>Agaricomycetidae</taxon>
        <taxon>Agaricales</taxon>
        <taxon>Marasmiineae</taxon>
        <taxon>Omphalotaceae</taxon>
        <taxon>Lentinula</taxon>
    </lineage>
</organism>
<feature type="region of interest" description="Disordered" evidence="1">
    <location>
        <begin position="1"/>
        <end position="22"/>
    </location>
</feature>
<reference evidence="2" key="2">
    <citation type="journal article" date="2023" name="Proc. Natl. Acad. Sci. U.S.A.">
        <title>A global phylogenomic analysis of the shiitake genus Lentinula.</title>
        <authorList>
            <person name="Sierra-Patev S."/>
            <person name="Min B."/>
            <person name="Naranjo-Ortiz M."/>
            <person name="Looney B."/>
            <person name="Konkel Z."/>
            <person name="Slot J.C."/>
            <person name="Sakamoto Y."/>
            <person name="Steenwyk J.L."/>
            <person name="Rokas A."/>
            <person name="Carro J."/>
            <person name="Camarero S."/>
            <person name="Ferreira P."/>
            <person name="Molpeceres G."/>
            <person name="Ruiz-Duenas F.J."/>
            <person name="Serrano A."/>
            <person name="Henrissat B."/>
            <person name="Drula E."/>
            <person name="Hughes K.W."/>
            <person name="Mata J.L."/>
            <person name="Ishikawa N.K."/>
            <person name="Vargas-Isla R."/>
            <person name="Ushijima S."/>
            <person name="Smith C.A."/>
            <person name="Donoghue J."/>
            <person name="Ahrendt S."/>
            <person name="Andreopoulos W."/>
            <person name="He G."/>
            <person name="LaButti K."/>
            <person name="Lipzen A."/>
            <person name="Ng V."/>
            <person name="Riley R."/>
            <person name="Sandor L."/>
            <person name="Barry K."/>
            <person name="Martinez A.T."/>
            <person name="Xiao Y."/>
            <person name="Gibbons J.G."/>
            <person name="Terashima K."/>
            <person name="Grigoriev I.V."/>
            <person name="Hibbett D."/>
        </authorList>
    </citation>
    <scope>NUCLEOTIDE SEQUENCE</scope>
    <source>
        <strain evidence="2">ET3784</strain>
    </source>
</reference>
<protein>
    <submittedName>
        <fullName evidence="2">Uncharacterized protein</fullName>
    </submittedName>
</protein>
<reference evidence="2" key="1">
    <citation type="submission" date="2022-08" db="EMBL/GenBank/DDBJ databases">
        <authorList>
            <consortium name="DOE Joint Genome Institute"/>
            <person name="Min B."/>
            <person name="Sierra-Patev S."/>
            <person name="Naranjo-Ortiz M."/>
            <person name="Looney B."/>
            <person name="Konkel Z."/>
            <person name="Slot J.C."/>
            <person name="Sakamoto Y."/>
            <person name="Steenwyk J.L."/>
            <person name="Rokas A."/>
            <person name="Carro J."/>
            <person name="Camarero S."/>
            <person name="Ferreira P."/>
            <person name="Molpeceres G."/>
            <person name="Ruiz-duenas F.J."/>
            <person name="Serrano A."/>
            <person name="Henrissat B."/>
            <person name="Drula E."/>
            <person name="Hughes K.W."/>
            <person name="Mata J.L."/>
            <person name="Ishikawa N.K."/>
            <person name="Vargas-Isla R."/>
            <person name="Ushijima S."/>
            <person name="Smith C.A."/>
            <person name="Ahrendt S."/>
            <person name="Andreopoulos W."/>
            <person name="He G."/>
            <person name="LaButti K."/>
            <person name="Lipzen A."/>
            <person name="Ng V."/>
            <person name="Riley R."/>
            <person name="Sandor L."/>
            <person name="Barry K."/>
            <person name="Martinez A.T."/>
            <person name="Xiao Y."/>
            <person name="Gibbons J.G."/>
            <person name="Terashima K."/>
            <person name="Hibbett D.S."/>
            <person name="Grigoriev I.V."/>
        </authorList>
    </citation>
    <scope>NUCLEOTIDE SEQUENCE</scope>
    <source>
        <strain evidence="2">ET3784</strain>
    </source>
</reference>
<evidence type="ECO:0000256" key="1">
    <source>
        <dbReference type="SAM" id="MobiDB-lite"/>
    </source>
</evidence>
<evidence type="ECO:0000313" key="2">
    <source>
        <dbReference type="EMBL" id="KAJ3710344.1"/>
    </source>
</evidence>
<name>A0AA38MU38_9AGAR</name>
<dbReference type="EMBL" id="JANVFO010000141">
    <property type="protein sequence ID" value="KAJ3710344.1"/>
    <property type="molecule type" value="Genomic_DNA"/>
</dbReference>
<accession>A0AA38MU38</accession>
<dbReference type="Pfam" id="PF18759">
    <property type="entry name" value="Plavaka"/>
    <property type="match status" value="1"/>
</dbReference>
<dbReference type="InterPro" id="IPR041078">
    <property type="entry name" value="Plavaka"/>
</dbReference>
<comment type="caution">
    <text evidence="2">The sequence shown here is derived from an EMBL/GenBank/DDBJ whole genome shotgun (WGS) entry which is preliminary data.</text>
</comment>
<feature type="non-terminal residue" evidence="2">
    <location>
        <position position="1"/>
    </location>
</feature>
<dbReference type="AlphaFoldDB" id="A0AA38MU38"/>
<evidence type="ECO:0000313" key="3">
    <source>
        <dbReference type="Proteomes" id="UP001176059"/>
    </source>
</evidence>
<keyword evidence="3" id="KW-1185">Reference proteome</keyword>
<proteinExistence type="predicted"/>
<dbReference type="Proteomes" id="UP001176059">
    <property type="component" value="Unassembled WGS sequence"/>
</dbReference>
<sequence>GEPCDKHGVALPPDMPALPRHHPENQCDPFKCQLQFRLADLLFKDVEMSQGNIDELLNIWSPHQHQVAGTFPEPCSSCSDGPFGTHAGMYSTINSIADGNAPWGCLQTVVNPTLPRNAPEWKKVSYQVWYHNPDTVIANILTNAEFVKDFNVAPYVHLDGAGKRHWADFMSGNFAWRHAVYISLDNCTKGAMLVPIILGADKTTVSVVTGPVEYHPLYLSIGNITNAAHRAHQNAVVPIGSLEIPKGAVCKYFFTQLYSVFYQLIVNMTMTMISMYSKSSYIIPPLLQFFSLSGLVWNNQLYTKASSNGRGLTTANLGSQNSNS</sequence>
<gene>
    <name evidence="2" type="ORF">DFJ43DRAFT_1009287</name>
</gene>